<evidence type="ECO:0000256" key="10">
    <source>
        <dbReference type="SAM" id="MobiDB-lite"/>
    </source>
</evidence>
<dbReference type="InterPro" id="IPR036028">
    <property type="entry name" value="SH3-like_dom_sf"/>
</dbReference>
<dbReference type="HOGENOM" id="CLU_043316_0_0_1"/>
<evidence type="ECO:0000256" key="6">
    <source>
        <dbReference type="ARBA" id="ARBA00022989"/>
    </source>
</evidence>
<dbReference type="Proteomes" id="UP000054248">
    <property type="component" value="Unassembled WGS sequence"/>
</dbReference>
<name>A0A0C3LX33_9AGAM</name>
<keyword evidence="6 11" id="KW-1133">Transmembrane helix</keyword>
<feature type="transmembrane region" description="Helical" evidence="11">
    <location>
        <begin position="12"/>
        <end position="34"/>
    </location>
</feature>
<dbReference type="AlphaFoldDB" id="A0A0C3LX33"/>
<sequence length="352" mass="36418">MPPRGNGGLDFTPLVTHFVFLFTFVIGFAGWWAAFIGQAIATAQLGDFIGGVGTLWFGIFLELALIISVAYTLASDTIGMHRLQLSAFLAVALVFSVNGTNGLFGVFMSQQAFGAGWLLLTICNIIWLLYFTAEEDSLVFHLINKAGGGSGGLTSPSRHRRRNPSVHSGVQGGGPMRNSTLNGPYNSGIGPGYGGSIGGGPGNNIPSVAFEDGNKAEHGLSSGTPKAGSFVAGGAGAIDTRSTRSTNAPASVQGGQSPRTPLMSAALGSVGSAGMGDPDSSGQGLTSGVEPTGYAYRARALYAYNASPDDPNEISFAKGETLEIVDNSGKWWQARKQDGTTGIAPSNYLQII</sequence>
<keyword evidence="5 11" id="KW-0812">Transmembrane</keyword>
<dbReference type="OrthoDB" id="25408at2759"/>
<dbReference type="GO" id="GO:0007232">
    <property type="term" value="P:osmosensory signaling pathway via Sho1 osmosensor"/>
    <property type="evidence" value="ECO:0007669"/>
    <property type="project" value="UniProtKB-ARBA"/>
</dbReference>
<dbReference type="SMART" id="SM00326">
    <property type="entry name" value="SH3"/>
    <property type="match status" value="1"/>
</dbReference>
<evidence type="ECO:0000256" key="9">
    <source>
        <dbReference type="PROSITE-ProRule" id="PRU00192"/>
    </source>
</evidence>
<protein>
    <recommendedName>
        <fullName evidence="12">SH3 domain-containing protein</fullName>
    </recommendedName>
</protein>
<feature type="region of interest" description="Disordered" evidence="10">
    <location>
        <begin position="239"/>
        <end position="264"/>
    </location>
</feature>
<keyword evidence="4" id="KW-1003">Cell membrane</keyword>
<organism evidence="13 14">
    <name type="scientific">Tulasnella calospora MUT 4182</name>
    <dbReference type="NCBI Taxonomy" id="1051891"/>
    <lineage>
        <taxon>Eukaryota</taxon>
        <taxon>Fungi</taxon>
        <taxon>Dikarya</taxon>
        <taxon>Basidiomycota</taxon>
        <taxon>Agaricomycotina</taxon>
        <taxon>Agaricomycetes</taxon>
        <taxon>Cantharellales</taxon>
        <taxon>Tulasnellaceae</taxon>
        <taxon>Tulasnella</taxon>
    </lineage>
</organism>
<accession>A0A0C3LX33</accession>
<feature type="transmembrane region" description="Helical" evidence="11">
    <location>
        <begin position="54"/>
        <end position="73"/>
    </location>
</feature>
<keyword evidence="14" id="KW-1185">Reference proteome</keyword>
<feature type="transmembrane region" description="Helical" evidence="11">
    <location>
        <begin position="85"/>
        <end position="108"/>
    </location>
</feature>
<feature type="region of interest" description="Disordered" evidence="10">
    <location>
        <begin position="150"/>
        <end position="177"/>
    </location>
</feature>
<dbReference type="SUPFAM" id="SSF50044">
    <property type="entry name" value="SH3-domain"/>
    <property type="match status" value="1"/>
</dbReference>
<dbReference type="Pfam" id="PF00018">
    <property type="entry name" value="SH3_1"/>
    <property type="match status" value="1"/>
</dbReference>
<dbReference type="PRINTS" id="PR00452">
    <property type="entry name" value="SH3DOMAIN"/>
</dbReference>
<proteinExistence type="inferred from homology"/>
<evidence type="ECO:0000256" key="1">
    <source>
        <dbReference type="ARBA" id="ARBA00004651"/>
    </source>
</evidence>
<evidence type="ECO:0000256" key="2">
    <source>
        <dbReference type="ARBA" id="ARBA00009739"/>
    </source>
</evidence>
<feature type="compositionally biased region" description="Polar residues" evidence="10">
    <location>
        <begin position="243"/>
        <end position="259"/>
    </location>
</feature>
<evidence type="ECO:0000256" key="7">
    <source>
        <dbReference type="ARBA" id="ARBA00023016"/>
    </source>
</evidence>
<dbReference type="Gene3D" id="2.30.30.40">
    <property type="entry name" value="SH3 Domains"/>
    <property type="match status" value="1"/>
</dbReference>
<dbReference type="GO" id="GO:0005886">
    <property type="term" value="C:plasma membrane"/>
    <property type="evidence" value="ECO:0007669"/>
    <property type="project" value="UniProtKB-SubCell"/>
</dbReference>
<evidence type="ECO:0000256" key="3">
    <source>
        <dbReference type="ARBA" id="ARBA00022443"/>
    </source>
</evidence>
<feature type="transmembrane region" description="Helical" evidence="11">
    <location>
        <begin position="114"/>
        <end position="133"/>
    </location>
</feature>
<keyword evidence="3 9" id="KW-0728">SH3 domain</keyword>
<evidence type="ECO:0000256" key="5">
    <source>
        <dbReference type="ARBA" id="ARBA00022692"/>
    </source>
</evidence>
<dbReference type="PROSITE" id="PS50002">
    <property type="entry name" value="SH3"/>
    <property type="match status" value="1"/>
</dbReference>
<comment type="subcellular location">
    <subcellularLocation>
        <location evidence="1">Cell membrane</location>
        <topology evidence="1">Multi-pass membrane protein</topology>
    </subcellularLocation>
</comment>
<dbReference type="InterPro" id="IPR001452">
    <property type="entry name" value="SH3_domain"/>
</dbReference>
<keyword evidence="8 11" id="KW-0472">Membrane</keyword>
<evidence type="ECO:0000313" key="13">
    <source>
        <dbReference type="EMBL" id="KIO25977.1"/>
    </source>
</evidence>
<comment type="similarity">
    <text evidence="2">Belongs to the SHO1 family.</text>
</comment>
<dbReference type="CDD" id="cd11855">
    <property type="entry name" value="SH3_Sho1p"/>
    <property type="match status" value="1"/>
</dbReference>
<dbReference type="EMBL" id="KN823032">
    <property type="protein sequence ID" value="KIO25977.1"/>
    <property type="molecule type" value="Genomic_DNA"/>
</dbReference>
<evidence type="ECO:0000256" key="8">
    <source>
        <dbReference type="ARBA" id="ARBA00023136"/>
    </source>
</evidence>
<reference evidence="14" key="2">
    <citation type="submission" date="2015-01" db="EMBL/GenBank/DDBJ databases">
        <title>Evolutionary Origins and Diversification of the Mycorrhizal Mutualists.</title>
        <authorList>
            <consortium name="DOE Joint Genome Institute"/>
            <consortium name="Mycorrhizal Genomics Consortium"/>
            <person name="Kohler A."/>
            <person name="Kuo A."/>
            <person name="Nagy L.G."/>
            <person name="Floudas D."/>
            <person name="Copeland A."/>
            <person name="Barry K.W."/>
            <person name="Cichocki N."/>
            <person name="Veneault-Fourrey C."/>
            <person name="LaButti K."/>
            <person name="Lindquist E.A."/>
            <person name="Lipzen A."/>
            <person name="Lundell T."/>
            <person name="Morin E."/>
            <person name="Murat C."/>
            <person name="Riley R."/>
            <person name="Ohm R."/>
            <person name="Sun H."/>
            <person name="Tunlid A."/>
            <person name="Henrissat B."/>
            <person name="Grigoriev I.V."/>
            <person name="Hibbett D.S."/>
            <person name="Martin F."/>
        </authorList>
    </citation>
    <scope>NUCLEOTIDE SEQUENCE [LARGE SCALE GENOMIC DNA]</scope>
    <source>
        <strain evidence="14">MUT 4182</strain>
    </source>
</reference>
<gene>
    <name evidence="13" type="ORF">M407DRAFT_243905</name>
</gene>
<evidence type="ECO:0000256" key="4">
    <source>
        <dbReference type="ARBA" id="ARBA00022475"/>
    </source>
</evidence>
<evidence type="ECO:0000256" key="11">
    <source>
        <dbReference type="SAM" id="Phobius"/>
    </source>
</evidence>
<feature type="domain" description="SH3" evidence="12">
    <location>
        <begin position="293"/>
        <end position="352"/>
    </location>
</feature>
<reference evidence="13 14" key="1">
    <citation type="submission" date="2014-04" db="EMBL/GenBank/DDBJ databases">
        <authorList>
            <consortium name="DOE Joint Genome Institute"/>
            <person name="Kuo A."/>
            <person name="Girlanda M."/>
            <person name="Perotto S."/>
            <person name="Kohler A."/>
            <person name="Nagy L.G."/>
            <person name="Floudas D."/>
            <person name="Copeland A."/>
            <person name="Barry K.W."/>
            <person name="Cichocki N."/>
            <person name="Veneault-Fourrey C."/>
            <person name="LaButti K."/>
            <person name="Lindquist E.A."/>
            <person name="Lipzen A."/>
            <person name="Lundell T."/>
            <person name="Morin E."/>
            <person name="Murat C."/>
            <person name="Sun H."/>
            <person name="Tunlid A."/>
            <person name="Henrissat B."/>
            <person name="Grigoriev I.V."/>
            <person name="Hibbett D.S."/>
            <person name="Martin F."/>
            <person name="Nordberg H.P."/>
            <person name="Cantor M.N."/>
            <person name="Hua S.X."/>
        </authorList>
    </citation>
    <scope>NUCLEOTIDE SEQUENCE [LARGE SCALE GENOMIC DNA]</scope>
    <source>
        <strain evidence="13 14">MUT 4182</strain>
    </source>
</reference>
<evidence type="ECO:0000259" key="12">
    <source>
        <dbReference type="PROSITE" id="PS50002"/>
    </source>
</evidence>
<dbReference type="InterPro" id="IPR035522">
    <property type="entry name" value="Sho1_SH3"/>
</dbReference>
<dbReference type="FunFam" id="2.30.30.40:FF:000213">
    <property type="entry name" value="High osmolarity signaling protein SHO1"/>
    <property type="match status" value="1"/>
</dbReference>
<keyword evidence="7" id="KW-0346">Stress response</keyword>
<dbReference type="STRING" id="1051891.A0A0C3LX33"/>
<evidence type="ECO:0000313" key="14">
    <source>
        <dbReference type="Proteomes" id="UP000054248"/>
    </source>
</evidence>